<organism evidence="12 13">
    <name type="scientific">Dimorphilus gyrociliatus</name>
    <dbReference type="NCBI Taxonomy" id="2664684"/>
    <lineage>
        <taxon>Eukaryota</taxon>
        <taxon>Metazoa</taxon>
        <taxon>Spiralia</taxon>
        <taxon>Lophotrochozoa</taxon>
        <taxon>Annelida</taxon>
        <taxon>Polychaeta</taxon>
        <taxon>Polychaeta incertae sedis</taxon>
        <taxon>Dinophilidae</taxon>
        <taxon>Dimorphilus</taxon>
    </lineage>
</organism>
<dbReference type="PANTHER" id="PTHR24248">
    <property type="entry name" value="ADRENERGIC RECEPTOR-RELATED G-PROTEIN COUPLED RECEPTOR"/>
    <property type="match status" value="1"/>
</dbReference>
<keyword evidence="2" id="KW-1003">Cell membrane</keyword>
<dbReference type="Gene3D" id="1.20.1070.10">
    <property type="entry name" value="Rhodopsin 7-helix transmembrane proteins"/>
    <property type="match status" value="1"/>
</dbReference>
<dbReference type="GO" id="GO:0071880">
    <property type="term" value="P:adenylate cyclase-activating adrenergic receptor signaling pathway"/>
    <property type="evidence" value="ECO:0007669"/>
    <property type="project" value="TreeGrafter"/>
</dbReference>
<gene>
    <name evidence="12" type="ORF">DGYR_LOCUS851</name>
</gene>
<keyword evidence="8 9" id="KW-0807">Transducer</keyword>
<evidence type="ECO:0000256" key="7">
    <source>
        <dbReference type="ARBA" id="ARBA00023170"/>
    </source>
</evidence>
<feature type="transmembrane region" description="Helical" evidence="10">
    <location>
        <begin position="144"/>
        <end position="165"/>
    </location>
</feature>
<keyword evidence="7 9" id="KW-0675">Receptor</keyword>
<dbReference type="AlphaFoldDB" id="A0A7I8V5K7"/>
<dbReference type="PANTHER" id="PTHR24248:SF187">
    <property type="entry name" value="OCTOPAMINE RECEPTOR BETA-2R"/>
    <property type="match status" value="1"/>
</dbReference>
<comment type="caution">
    <text evidence="12">The sequence shown here is derived from an EMBL/GenBank/DDBJ whole genome shotgun (WGS) entry which is preliminary data.</text>
</comment>
<feature type="transmembrane region" description="Helical" evidence="10">
    <location>
        <begin position="20"/>
        <end position="53"/>
    </location>
</feature>
<evidence type="ECO:0000256" key="5">
    <source>
        <dbReference type="ARBA" id="ARBA00023040"/>
    </source>
</evidence>
<sequence>MASVMRNISENSNLTLNEDAGYPLGVQILIGLVLAAIICLSLIGNTVVCVAILTERNLRKAGNYFLVSLAIADLLVAGTVMVFAGANDVMGRWIFGRHFCKIWLSLDIMCSTASILNLCAVSLDRYLHVRAPLHYDIKMSTFRAVLAIGLIWACSALISFLPIHLDWHVRTRAIFNGFCMMDLNPIYATASSLVSFYAPCIVMIVLYLRLFQSARRHVRSIRRGTFDRSAYKVSDAKAATTLGIIMEHLHKMDYRSRFVPEPIGCR</sequence>
<accession>A0A7I8V5K7</accession>
<proteinExistence type="inferred from homology"/>
<evidence type="ECO:0000256" key="9">
    <source>
        <dbReference type="RuleBase" id="RU000688"/>
    </source>
</evidence>
<dbReference type="InterPro" id="IPR017452">
    <property type="entry name" value="GPCR_Rhodpsn_7TM"/>
</dbReference>
<dbReference type="SUPFAM" id="SSF81321">
    <property type="entry name" value="Family A G protein-coupled receptor-like"/>
    <property type="match status" value="1"/>
</dbReference>
<feature type="transmembrane region" description="Helical" evidence="10">
    <location>
        <begin position="185"/>
        <end position="210"/>
    </location>
</feature>
<reference evidence="12 13" key="1">
    <citation type="submission" date="2020-08" db="EMBL/GenBank/DDBJ databases">
        <authorList>
            <person name="Hejnol A."/>
        </authorList>
    </citation>
    <scope>NUCLEOTIDE SEQUENCE [LARGE SCALE GENOMIC DNA]</scope>
</reference>
<dbReference type="Proteomes" id="UP000549394">
    <property type="component" value="Unassembled WGS sequence"/>
</dbReference>
<dbReference type="GO" id="GO:0004989">
    <property type="term" value="F:octopamine receptor activity"/>
    <property type="evidence" value="ECO:0007669"/>
    <property type="project" value="TreeGrafter"/>
</dbReference>
<keyword evidence="4 10" id="KW-1133">Transmembrane helix</keyword>
<evidence type="ECO:0000256" key="1">
    <source>
        <dbReference type="ARBA" id="ARBA00004651"/>
    </source>
</evidence>
<comment type="subcellular location">
    <subcellularLocation>
        <location evidence="1">Cell membrane</location>
        <topology evidence="1">Multi-pass membrane protein</topology>
    </subcellularLocation>
</comment>
<dbReference type="EMBL" id="CAJFCJ010000001">
    <property type="protein sequence ID" value="CAD5111574.1"/>
    <property type="molecule type" value="Genomic_DNA"/>
</dbReference>
<evidence type="ECO:0000256" key="4">
    <source>
        <dbReference type="ARBA" id="ARBA00022989"/>
    </source>
</evidence>
<evidence type="ECO:0000256" key="3">
    <source>
        <dbReference type="ARBA" id="ARBA00022692"/>
    </source>
</evidence>
<dbReference type="GO" id="GO:0043410">
    <property type="term" value="P:positive regulation of MAPK cascade"/>
    <property type="evidence" value="ECO:0007669"/>
    <property type="project" value="TreeGrafter"/>
</dbReference>
<name>A0A7I8V5K7_9ANNE</name>
<dbReference type="Pfam" id="PF00001">
    <property type="entry name" value="7tm_1"/>
    <property type="match status" value="1"/>
</dbReference>
<dbReference type="PRINTS" id="PR00237">
    <property type="entry name" value="GPCRRHODOPSN"/>
</dbReference>
<dbReference type="PROSITE" id="PS50262">
    <property type="entry name" value="G_PROTEIN_RECEP_F1_2"/>
    <property type="match status" value="1"/>
</dbReference>
<evidence type="ECO:0000256" key="10">
    <source>
        <dbReference type="SAM" id="Phobius"/>
    </source>
</evidence>
<evidence type="ECO:0000256" key="6">
    <source>
        <dbReference type="ARBA" id="ARBA00023136"/>
    </source>
</evidence>
<keyword evidence="5 9" id="KW-0297">G-protein coupled receptor</keyword>
<evidence type="ECO:0000256" key="8">
    <source>
        <dbReference type="ARBA" id="ARBA00023224"/>
    </source>
</evidence>
<evidence type="ECO:0000313" key="12">
    <source>
        <dbReference type="EMBL" id="CAD5111574.1"/>
    </source>
</evidence>
<keyword evidence="3 9" id="KW-0812">Transmembrane</keyword>
<feature type="transmembrane region" description="Helical" evidence="10">
    <location>
        <begin position="102"/>
        <end position="123"/>
    </location>
</feature>
<keyword evidence="13" id="KW-1185">Reference proteome</keyword>
<evidence type="ECO:0000256" key="2">
    <source>
        <dbReference type="ARBA" id="ARBA00022475"/>
    </source>
</evidence>
<dbReference type="GO" id="GO:0005886">
    <property type="term" value="C:plasma membrane"/>
    <property type="evidence" value="ECO:0007669"/>
    <property type="project" value="UniProtKB-SubCell"/>
</dbReference>
<comment type="similarity">
    <text evidence="9">Belongs to the G-protein coupled receptor 1 family.</text>
</comment>
<feature type="transmembrane region" description="Helical" evidence="10">
    <location>
        <begin position="65"/>
        <end position="86"/>
    </location>
</feature>
<dbReference type="PROSITE" id="PS00237">
    <property type="entry name" value="G_PROTEIN_RECEP_F1_1"/>
    <property type="match status" value="1"/>
</dbReference>
<evidence type="ECO:0000313" key="13">
    <source>
        <dbReference type="Proteomes" id="UP000549394"/>
    </source>
</evidence>
<dbReference type="PRINTS" id="PR01102">
    <property type="entry name" value="5HT6RECEPTR"/>
</dbReference>
<evidence type="ECO:0000259" key="11">
    <source>
        <dbReference type="PROSITE" id="PS50262"/>
    </source>
</evidence>
<protein>
    <submittedName>
        <fullName evidence="12">DgyrCDS873</fullName>
    </submittedName>
</protein>
<dbReference type="InterPro" id="IPR000276">
    <property type="entry name" value="GPCR_Rhodpsn"/>
</dbReference>
<dbReference type="OrthoDB" id="5957871at2759"/>
<keyword evidence="6 10" id="KW-0472">Membrane</keyword>
<feature type="domain" description="G-protein coupled receptors family 1 profile" evidence="11">
    <location>
        <begin position="44"/>
        <end position="246"/>
    </location>
</feature>